<dbReference type="Proteomes" id="UP000821656">
    <property type="component" value="Unassembled WGS sequence"/>
</dbReference>
<feature type="transmembrane region" description="Helical" evidence="8">
    <location>
        <begin position="162"/>
        <end position="184"/>
    </location>
</feature>
<dbReference type="KEGG" id="cbei:LF65_04448"/>
<dbReference type="EMBL" id="JABSXK010000001">
    <property type="protein sequence ID" value="NRV10214.1"/>
    <property type="molecule type" value="Genomic_DNA"/>
</dbReference>
<evidence type="ECO:0000256" key="3">
    <source>
        <dbReference type="ARBA" id="ARBA00022448"/>
    </source>
</evidence>
<dbReference type="Proteomes" id="UP000031866">
    <property type="component" value="Chromosome"/>
</dbReference>
<dbReference type="PANTHER" id="PTHR30269">
    <property type="entry name" value="TRANSMEMBRANE PROTEIN YFCA"/>
    <property type="match status" value="1"/>
</dbReference>
<dbReference type="AlphaFoldDB" id="A0A0B5QSC8"/>
<evidence type="ECO:0000256" key="1">
    <source>
        <dbReference type="ARBA" id="ARBA00004651"/>
    </source>
</evidence>
<evidence type="ECO:0000256" key="4">
    <source>
        <dbReference type="ARBA" id="ARBA00022475"/>
    </source>
</evidence>
<feature type="transmembrane region" description="Helical" evidence="8">
    <location>
        <begin position="224"/>
        <end position="242"/>
    </location>
</feature>
<evidence type="ECO:0000313" key="11">
    <source>
        <dbReference type="Proteomes" id="UP000031866"/>
    </source>
</evidence>
<proteinExistence type="inferred from homology"/>
<dbReference type="InterPro" id="IPR002781">
    <property type="entry name" value="TM_pro_TauE-like"/>
</dbReference>
<name>A0A0B5QSC8_CLOBE</name>
<reference evidence="10" key="3">
    <citation type="submission" date="2020-05" db="EMBL/GenBank/DDBJ databases">
        <title>Genomic insights into acetone-butanol-ethanol (ABE) fermentation by sequencing solventogenic clostridia strains.</title>
        <authorList>
            <person name="Brown S."/>
        </authorList>
    </citation>
    <scope>NUCLEOTIDE SEQUENCE</scope>
    <source>
        <strain evidence="10">DJ126</strain>
    </source>
</reference>
<feature type="transmembrane region" description="Helical" evidence="8">
    <location>
        <begin position="93"/>
        <end position="112"/>
    </location>
</feature>
<dbReference type="OrthoDB" id="13016at2"/>
<reference evidence="9" key="2">
    <citation type="submission" date="2016-02" db="EMBL/GenBank/DDBJ databases">
        <title>Genome sequence of Clostridium beijerinckii strain 59B.</title>
        <authorList>
            <person name="Little G.T."/>
            <person name="Minton N.P."/>
        </authorList>
    </citation>
    <scope>NUCLEOTIDE SEQUENCE</scope>
    <source>
        <strain evidence="9">NCIMB 14988</strain>
    </source>
</reference>
<dbReference type="STRING" id="1520.LF65_04448"/>
<gene>
    <name evidence="10" type="ORF">DFH45_003177</name>
    <name evidence="9" type="ORF">LF65_04448</name>
</gene>
<reference evidence="11" key="1">
    <citation type="submission" date="2014-12" db="EMBL/GenBank/DDBJ databases">
        <title>Genome sequence of Clostridium beijerinckii strain 59B.</title>
        <authorList>
            <person name="Little G.T."/>
            <person name="Minton N.P."/>
        </authorList>
    </citation>
    <scope>NUCLEOTIDE SEQUENCE [LARGE SCALE GENOMIC DNA]</scope>
    <source>
        <strain evidence="11">59B</strain>
    </source>
</reference>
<dbReference type="GO" id="GO:0005886">
    <property type="term" value="C:plasma membrane"/>
    <property type="evidence" value="ECO:0007669"/>
    <property type="project" value="UniProtKB-SubCell"/>
</dbReference>
<evidence type="ECO:0000256" key="6">
    <source>
        <dbReference type="ARBA" id="ARBA00022989"/>
    </source>
</evidence>
<evidence type="ECO:0000256" key="7">
    <source>
        <dbReference type="ARBA" id="ARBA00023136"/>
    </source>
</evidence>
<feature type="transmembrane region" description="Helical" evidence="8">
    <location>
        <begin position="12"/>
        <end position="36"/>
    </location>
</feature>
<keyword evidence="7 8" id="KW-0472">Membrane</keyword>
<evidence type="ECO:0000256" key="8">
    <source>
        <dbReference type="RuleBase" id="RU363041"/>
    </source>
</evidence>
<dbReference type="Pfam" id="PF01925">
    <property type="entry name" value="TauE"/>
    <property type="match status" value="1"/>
</dbReference>
<keyword evidence="6 8" id="KW-1133">Transmembrane helix</keyword>
<keyword evidence="5 8" id="KW-0812">Transmembrane</keyword>
<keyword evidence="4 8" id="KW-1003">Cell membrane</keyword>
<feature type="transmembrane region" description="Helical" evidence="8">
    <location>
        <begin position="68"/>
        <end position="87"/>
    </location>
</feature>
<evidence type="ECO:0000256" key="2">
    <source>
        <dbReference type="ARBA" id="ARBA00009142"/>
    </source>
</evidence>
<comment type="subcellular location">
    <subcellularLocation>
        <location evidence="1 8">Cell membrane</location>
        <topology evidence="1 8">Multi-pass membrane protein</topology>
    </subcellularLocation>
</comment>
<dbReference type="InterPro" id="IPR052017">
    <property type="entry name" value="TSUP"/>
</dbReference>
<protein>
    <recommendedName>
        <fullName evidence="8">Probable membrane transporter protein</fullName>
    </recommendedName>
</protein>
<dbReference type="EMBL" id="CP010086">
    <property type="protein sequence ID" value="AJH00988.1"/>
    <property type="molecule type" value="Genomic_DNA"/>
</dbReference>
<comment type="similarity">
    <text evidence="2 8">Belongs to the 4-toluene sulfonate uptake permease (TSUP) (TC 2.A.102) family.</text>
</comment>
<accession>A0A0B5QSC8</accession>
<feature type="transmembrane region" description="Helical" evidence="8">
    <location>
        <begin position="191"/>
        <end position="212"/>
    </location>
</feature>
<organism evidence="9 11">
    <name type="scientific">Clostridium beijerinckii</name>
    <name type="common">Clostridium MP</name>
    <dbReference type="NCBI Taxonomy" id="1520"/>
    <lineage>
        <taxon>Bacteria</taxon>
        <taxon>Bacillati</taxon>
        <taxon>Bacillota</taxon>
        <taxon>Clostridia</taxon>
        <taxon>Eubacteriales</taxon>
        <taxon>Clostridiaceae</taxon>
        <taxon>Clostridium</taxon>
    </lineage>
</organism>
<evidence type="ECO:0000313" key="9">
    <source>
        <dbReference type="EMBL" id="AJH00988.1"/>
    </source>
</evidence>
<dbReference type="RefSeq" id="WP_041899030.1">
    <property type="nucleotide sequence ID" value="NZ_CP010086.2"/>
</dbReference>
<feature type="transmembrane region" description="Helical" evidence="8">
    <location>
        <begin position="124"/>
        <end position="150"/>
    </location>
</feature>
<dbReference type="PANTHER" id="PTHR30269:SF37">
    <property type="entry name" value="MEMBRANE TRANSPORTER PROTEIN"/>
    <property type="match status" value="1"/>
</dbReference>
<evidence type="ECO:0000313" key="10">
    <source>
        <dbReference type="EMBL" id="NRV10214.1"/>
    </source>
</evidence>
<keyword evidence="3" id="KW-0813">Transport</keyword>
<sequence>MQNIYLFISTLFAYFTKGITGFGNTLVMGSLFSFVVSNRLTTPVDLLFGIPTNTYMAWKERKNISLKIVIPLSLMLLAGIVPGTLLLKAGSDRILKCILGVVIVGIAVEMLTRKPSKIKNKKASIIFLIVIGVISGILAGLYGIGALLVAYVSRTTENKNEFRGNICCIFLVDNIFRFFLYLFTGILTKEALIMALCLSPAVIIGMIIGVKVDSKMEEETVKKSVIALLIASGMILFLKSFFS</sequence>
<evidence type="ECO:0000256" key="5">
    <source>
        <dbReference type="ARBA" id="ARBA00022692"/>
    </source>
</evidence>